<protein>
    <submittedName>
        <fullName evidence="1">Uncharacterized protein</fullName>
    </submittedName>
</protein>
<dbReference type="EMBL" id="BQNB010020081">
    <property type="protein sequence ID" value="GJT92126.1"/>
    <property type="molecule type" value="Genomic_DNA"/>
</dbReference>
<proteinExistence type="predicted"/>
<dbReference type="Proteomes" id="UP001151760">
    <property type="component" value="Unassembled WGS sequence"/>
</dbReference>
<organism evidence="1 2">
    <name type="scientific">Tanacetum coccineum</name>
    <dbReference type="NCBI Taxonomy" id="301880"/>
    <lineage>
        <taxon>Eukaryota</taxon>
        <taxon>Viridiplantae</taxon>
        <taxon>Streptophyta</taxon>
        <taxon>Embryophyta</taxon>
        <taxon>Tracheophyta</taxon>
        <taxon>Spermatophyta</taxon>
        <taxon>Magnoliopsida</taxon>
        <taxon>eudicotyledons</taxon>
        <taxon>Gunneridae</taxon>
        <taxon>Pentapetalae</taxon>
        <taxon>asterids</taxon>
        <taxon>campanulids</taxon>
        <taxon>Asterales</taxon>
        <taxon>Asteraceae</taxon>
        <taxon>Asteroideae</taxon>
        <taxon>Anthemideae</taxon>
        <taxon>Anthemidinae</taxon>
        <taxon>Tanacetum</taxon>
    </lineage>
</organism>
<accession>A0ABQ5HXD7</accession>
<name>A0ABQ5HXD7_9ASTR</name>
<comment type="caution">
    <text evidence="1">The sequence shown here is derived from an EMBL/GenBank/DDBJ whole genome shotgun (WGS) entry which is preliminary data.</text>
</comment>
<evidence type="ECO:0000313" key="1">
    <source>
        <dbReference type="EMBL" id="GJT92126.1"/>
    </source>
</evidence>
<keyword evidence="2" id="KW-1185">Reference proteome</keyword>
<gene>
    <name evidence="1" type="ORF">Tco_1080971</name>
</gene>
<sequence>MKVGASWNEGYEVLFILEITKGAKKPSRPILGHVYHLVPDVEGLWKGQKKKLKLWKIDKKTRLEDASRTDE</sequence>
<reference evidence="1" key="1">
    <citation type="journal article" date="2022" name="Int. J. Mol. Sci.">
        <title>Draft Genome of Tanacetum Coccineum: Genomic Comparison of Closely Related Tanacetum-Family Plants.</title>
        <authorList>
            <person name="Yamashiro T."/>
            <person name="Shiraishi A."/>
            <person name="Nakayama K."/>
            <person name="Satake H."/>
        </authorList>
    </citation>
    <scope>NUCLEOTIDE SEQUENCE</scope>
</reference>
<reference evidence="1" key="2">
    <citation type="submission" date="2022-01" db="EMBL/GenBank/DDBJ databases">
        <authorList>
            <person name="Yamashiro T."/>
            <person name="Shiraishi A."/>
            <person name="Satake H."/>
            <person name="Nakayama K."/>
        </authorList>
    </citation>
    <scope>NUCLEOTIDE SEQUENCE</scope>
</reference>
<evidence type="ECO:0000313" key="2">
    <source>
        <dbReference type="Proteomes" id="UP001151760"/>
    </source>
</evidence>